<feature type="compositionally biased region" description="Low complexity" evidence="1">
    <location>
        <begin position="196"/>
        <end position="213"/>
    </location>
</feature>
<feature type="compositionally biased region" description="Acidic residues" evidence="1">
    <location>
        <begin position="392"/>
        <end position="403"/>
    </location>
</feature>
<feature type="compositionally biased region" description="Basic and acidic residues" evidence="1">
    <location>
        <begin position="128"/>
        <end position="149"/>
    </location>
</feature>
<sequence length="678" mass="75786">MKQFMSVMNSVPKDPSPPAKPSIKIVDGVPWLTFSYTTRSASSTSYTVRADIDQVSMDDIPAEFQQLNCLYPSANGAEEDYKGSRRDYEQECNEQGWKLTHLNPMILSERKGVLQRAVISLRNASSEQKSRRVKQQEKKTQSKAVEKDVRGPVLSIPRGAASRVTRALVPVPLTWQPAVVSSLQEGAQRPVPSDLTPQQHSQPQVQAAPQPTQRLPSLGSFETSTSDLSLLEFDGYIQGQFKRLRLQISIGSINLDDLPHDFKKNNCVYPRSFLTHDDQSEHWNTFGIRQAEESFLNEIGWKLCSINTGLLNGKRLLLQQALDAYRRRFLPSTGQPRARVGPSLLTRRSSSSNPVYSLFNGSDPSRTRHRKQLARVRFDIRDSISGKGNVEDTSELYSGDDEGNDKYSSRHGSTERESGEEEDDEVDDEYGSARNRDADDDGEGEDFVEDDEDDEEASEGDSFEDESGDGSSSEEVSHSQMSLLSFTGSIRTYSLGTGSGSARSRPRIRPTTAAAGTTSSNASPLSRSETLPTRKRSWTEFTPQTHLINSRVRFDKRIRQDETGEDGDAMRFEQDVHEGGRESDGEKWEDGEGAGEVVEDVGRKENESEQEGNNEDEDEGESGGGDDDEDEVDWWKSRLNNSEYAEDHHLVSMTTEELIGALTNCYNSDAEEYYDDDD</sequence>
<dbReference type="EMBL" id="JAAAIM010000923">
    <property type="protein sequence ID" value="KAG0283302.1"/>
    <property type="molecule type" value="Genomic_DNA"/>
</dbReference>
<reference evidence="3 4" key="1">
    <citation type="journal article" date="2020" name="Fungal Divers.">
        <title>Resolving the Mortierellaceae phylogeny through synthesis of multi-gene phylogenetics and phylogenomics.</title>
        <authorList>
            <person name="Vandepol N."/>
            <person name="Liber J."/>
            <person name="Desiro A."/>
            <person name="Na H."/>
            <person name="Kennedy M."/>
            <person name="Barry K."/>
            <person name="Grigoriev I.V."/>
            <person name="Miller A.N."/>
            <person name="O'Donnell K."/>
            <person name="Stajich J.E."/>
            <person name="Bonito G."/>
        </authorList>
    </citation>
    <scope>NUCLEOTIDE SEQUENCE [LARGE SCALE GENOMIC DNA]</scope>
    <source>
        <strain evidence="3 4">AD045</strain>
    </source>
</reference>
<feature type="region of interest" description="Disordered" evidence="1">
    <location>
        <begin position="385"/>
        <end position="635"/>
    </location>
</feature>
<feature type="compositionally biased region" description="Polar residues" evidence="1">
    <location>
        <begin position="346"/>
        <end position="364"/>
    </location>
</feature>
<feature type="compositionally biased region" description="Low complexity" evidence="1">
    <location>
        <begin position="511"/>
        <end position="523"/>
    </location>
</feature>
<feature type="compositionally biased region" description="Polar residues" evidence="1">
    <location>
        <begin position="539"/>
        <end position="548"/>
    </location>
</feature>
<evidence type="ECO:0000313" key="3">
    <source>
        <dbReference type="EMBL" id="KAG0283302.1"/>
    </source>
</evidence>
<feature type="compositionally biased region" description="Acidic residues" evidence="1">
    <location>
        <begin position="418"/>
        <end position="430"/>
    </location>
</feature>
<proteinExistence type="predicted"/>
<feature type="domain" description="DUF8032" evidence="2">
    <location>
        <begin position="30"/>
        <end position="124"/>
    </location>
</feature>
<organism evidence="3 4">
    <name type="scientific">Linnemannia gamsii</name>
    <dbReference type="NCBI Taxonomy" id="64522"/>
    <lineage>
        <taxon>Eukaryota</taxon>
        <taxon>Fungi</taxon>
        <taxon>Fungi incertae sedis</taxon>
        <taxon>Mucoromycota</taxon>
        <taxon>Mortierellomycotina</taxon>
        <taxon>Mortierellomycetes</taxon>
        <taxon>Mortierellales</taxon>
        <taxon>Mortierellaceae</taxon>
        <taxon>Linnemannia</taxon>
    </lineage>
</organism>
<feature type="compositionally biased region" description="Polar residues" evidence="1">
    <location>
        <begin position="478"/>
        <end position="502"/>
    </location>
</feature>
<feature type="compositionally biased region" description="Acidic residues" evidence="1">
    <location>
        <begin position="438"/>
        <end position="468"/>
    </location>
</feature>
<name>A0ABQ7JQL5_9FUNG</name>
<feature type="compositionally biased region" description="Basic and acidic residues" evidence="1">
    <location>
        <begin position="404"/>
        <end position="417"/>
    </location>
</feature>
<evidence type="ECO:0000313" key="4">
    <source>
        <dbReference type="Proteomes" id="UP001194696"/>
    </source>
</evidence>
<feature type="compositionally biased region" description="Basic and acidic residues" evidence="1">
    <location>
        <begin position="552"/>
        <end position="590"/>
    </location>
</feature>
<evidence type="ECO:0000256" key="1">
    <source>
        <dbReference type="SAM" id="MobiDB-lite"/>
    </source>
</evidence>
<feature type="region of interest" description="Disordered" evidence="1">
    <location>
        <begin position="333"/>
        <end position="370"/>
    </location>
</feature>
<feature type="region of interest" description="Disordered" evidence="1">
    <location>
        <begin position="184"/>
        <end position="215"/>
    </location>
</feature>
<accession>A0ABQ7JQL5</accession>
<comment type="caution">
    <text evidence="3">The sequence shown here is derived from an EMBL/GenBank/DDBJ whole genome shotgun (WGS) entry which is preliminary data.</text>
</comment>
<dbReference type="Pfam" id="PF26087">
    <property type="entry name" value="DUF8032"/>
    <property type="match status" value="2"/>
</dbReference>
<feature type="compositionally biased region" description="Acidic residues" evidence="1">
    <location>
        <begin position="608"/>
        <end position="632"/>
    </location>
</feature>
<keyword evidence="4" id="KW-1185">Reference proteome</keyword>
<feature type="domain" description="DUF8032" evidence="2">
    <location>
        <begin position="232"/>
        <end position="329"/>
    </location>
</feature>
<feature type="region of interest" description="Disordered" evidence="1">
    <location>
        <begin position="124"/>
        <end position="149"/>
    </location>
</feature>
<dbReference type="InterPro" id="IPR058345">
    <property type="entry name" value="DUF8032"/>
</dbReference>
<feature type="region of interest" description="Disordered" evidence="1">
    <location>
        <begin position="1"/>
        <end position="22"/>
    </location>
</feature>
<dbReference type="Proteomes" id="UP001194696">
    <property type="component" value="Unassembled WGS sequence"/>
</dbReference>
<gene>
    <name evidence="3" type="ORF">BGZ96_012336</name>
</gene>
<protein>
    <recommendedName>
        <fullName evidence="2">DUF8032 domain-containing protein</fullName>
    </recommendedName>
</protein>
<evidence type="ECO:0000259" key="2">
    <source>
        <dbReference type="Pfam" id="PF26087"/>
    </source>
</evidence>